<comment type="subcellular location">
    <subcellularLocation>
        <location evidence="1">Membrane</location>
        <topology evidence="1">Multi-pass membrane protein</topology>
    </subcellularLocation>
</comment>
<evidence type="ECO:0000256" key="5">
    <source>
        <dbReference type="SAM" id="Phobius"/>
    </source>
</evidence>
<dbReference type="Pfam" id="PF01794">
    <property type="entry name" value="Ferric_reduct"/>
    <property type="match status" value="1"/>
</dbReference>
<evidence type="ECO:0000256" key="1">
    <source>
        <dbReference type="ARBA" id="ARBA00004141"/>
    </source>
</evidence>
<feature type="transmembrane region" description="Helical" evidence="5">
    <location>
        <begin position="86"/>
        <end position="107"/>
    </location>
</feature>
<keyword evidence="4 5" id="KW-0472">Membrane</keyword>
<keyword evidence="2 5" id="KW-0812">Transmembrane</keyword>
<feature type="transmembrane region" description="Helical" evidence="5">
    <location>
        <begin position="12"/>
        <end position="33"/>
    </location>
</feature>
<dbReference type="RefSeq" id="WP_377944713.1">
    <property type="nucleotide sequence ID" value="NZ_JBHUCX010000075.1"/>
</dbReference>
<dbReference type="EMBL" id="JBHUCX010000075">
    <property type="protein sequence ID" value="MFD1676807.1"/>
    <property type="molecule type" value="Genomic_DNA"/>
</dbReference>
<feature type="domain" description="Ferric oxidoreductase" evidence="6">
    <location>
        <begin position="51"/>
        <end position="172"/>
    </location>
</feature>
<organism evidence="7 8">
    <name type="scientific">Alicyclobacillus fodiniaquatilis</name>
    <dbReference type="NCBI Taxonomy" id="1661150"/>
    <lineage>
        <taxon>Bacteria</taxon>
        <taxon>Bacillati</taxon>
        <taxon>Bacillota</taxon>
        <taxon>Bacilli</taxon>
        <taxon>Bacillales</taxon>
        <taxon>Alicyclobacillaceae</taxon>
        <taxon>Alicyclobacillus</taxon>
    </lineage>
</organism>
<sequence>MQLINERQRFPLILAFIIAAAVVGFSFFTTKVLNPPAATANTTYWYLERSAGFTSYGLLSIAVLLGASSSLSFWDRWNMRKLMTQMHQYASLLVFPFLFCHLFGLYMDKSVPTTIKNLLIPFTDNYRMIPVAFGILALYAWVMLIASSYFREKIGVRVWRTIHIISFPMFLSVTFHGVFSGTDSNKPWALFIYLFPTTLFVILCVKRMKKNRYKEVKKPHQKDYQKSI</sequence>
<protein>
    <submittedName>
        <fullName evidence="7">Ferric reductase-like transmembrane domain-containing protein</fullName>
    </submittedName>
</protein>
<comment type="caution">
    <text evidence="7">The sequence shown here is derived from an EMBL/GenBank/DDBJ whole genome shotgun (WGS) entry which is preliminary data.</text>
</comment>
<reference evidence="8" key="1">
    <citation type="journal article" date="2019" name="Int. J. Syst. Evol. Microbiol.">
        <title>The Global Catalogue of Microorganisms (GCM) 10K type strain sequencing project: providing services to taxonomists for standard genome sequencing and annotation.</title>
        <authorList>
            <consortium name="The Broad Institute Genomics Platform"/>
            <consortium name="The Broad Institute Genome Sequencing Center for Infectious Disease"/>
            <person name="Wu L."/>
            <person name="Ma J."/>
        </authorList>
    </citation>
    <scope>NUCLEOTIDE SEQUENCE [LARGE SCALE GENOMIC DNA]</scope>
    <source>
        <strain evidence="8">CGMCC 1.12286</strain>
    </source>
</reference>
<evidence type="ECO:0000256" key="3">
    <source>
        <dbReference type="ARBA" id="ARBA00022989"/>
    </source>
</evidence>
<dbReference type="InterPro" id="IPR013130">
    <property type="entry name" value="Fe3_Rdtase_TM_dom"/>
</dbReference>
<evidence type="ECO:0000313" key="8">
    <source>
        <dbReference type="Proteomes" id="UP001597079"/>
    </source>
</evidence>
<keyword evidence="3 5" id="KW-1133">Transmembrane helix</keyword>
<feature type="transmembrane region" description="Helical" evidence="5">
    <location>
        <begin position="162"/>
        <end position="182"/>
    </location>
</feature>
<proteinExistence type="predicted"/>
<evidence type="ECO:0000259" key="6">
    <source>
        <dbReference type="Pfam" id="PF01794"/>
    </source>
</evidence>
<accession>A0ABW4JPN2</accession>
<evidence type="ECO:0000256" key="4">
    <source>
        <dbReference type="ARBA" id="ARBA00023136"/>
    </source>
</evidence>
<evidence type="ECO:0000313" key="7">
    <source>
        <dbReference type="EMBL" id="MFD1676807.1"/>
    </source>
</evidence>
<feature type="transmembrane region" description="Helical" evidence="5">
    <location>
        <begin position="53"/>
        <end position="74"/>
    </location>
</feature>
<gene>
    <name evidence="7" type="ORF">ACFSB2_19210</name>
</gene>
<evidence type="ECO:0000256" key="2">
    <source>
        <dbReference type="ARBA" id="ARBA00022692"/>
    </source>
</evidence>
<feature type="transmembrane region" description="Helical" evidence="5">
    <location>
        <begin position="127"/>
        <end position="150"/>
    </location>
</feature>
<feature type="transmembrane region" description="Helical" evidence="5">
    <location>
        <begin position="188"/>
        <end position="205"/>
    </location>
</feature>
<name>A0ABW4JPN2_9BACL</name>
<dbReference type="Proteomes" id="UP001597079">
    <property type="component" value="Unassembled WGS sequence"/>
</dbReference>
<keyword evidence="8" id="KW-1185">Reference proteome</keyword>